<dbReference type="EC" id="3.5.4.12" evidence="7"/>
<dbReference type="PANTHER" id="PTHR11086:SF18">
    <property type="entry name" value="DEOXYCYTIDYLATE DEAMINASE"/>
    <property type="match status" value="1"/>
</dbReference>
<evidence type="ECO:0000256" key="7">
    <source>
        <dbReference type="ARBA" id="ARBA00038938"/>
    </source>
</evidence>
<organism evidence="11">
    <name type="scientific">Lichtheimia ramosa</name>
    <dbReference type="NCBI Taxonomy" id="688394"/>
    <lineage>
        <taxon>Eukaryota</taxon>
        <taxon>Fungi</taxon>
        <taxon>Fungi incertae sedis</taxon>
        <taxon>Mucoromycota</taxon>
        <taxon>Mucoromycotina</taxon>
        <taxon>Mucoromycetes</taxon>
        <taxon>Mucorales</taxon>
        <taxon>Lichtheimiaceae</taxon>
        <taxon>Lichtheimia</taxon>
    </lineage>
</organism>
<feature type="domain" description="CMP/dCMP-type deaminase" evidence="10">
    <location>
        <begin position="171"/>
        <end position="307"/>
    </location>
</feature>
<evidence type="ECO:0000259" key="10">
    <source>
        <dbReference type="PROSITE" id="PS51747"/>
    </source>
</evidence>
<evidence type="ECO:0000256" key="3">
    <source>
        <dbReference type="ARBA" id="ARBA00022723"/>
    </source>
</evidence>
<evidence type="ECO:0000256" key="1">
    <source>
        <dbReference type="ARBA" id="ARBA00001947"/>
    </source>
</evidence>
<dbReference type="GO" id="GO:0008270">
    <property type="term" value="F:zinc ion binding"/>
    <property type="evidence" value="ECO:0007669"/>
    <property type="project" value="InterPro"/>
</dbReference>
<dbReference type="GO" id="GO:0005737">
    <property type="term" value="C:cytoplasm"/>
    <property type="evidence" value="ECO:0007669"/>
    <property type="project" value="TreeGrafter"/>
</dbReference>
<evidence type="ECO:0000256" key="8">
    <source>
        <dbReference type="ARBA" id="ARBA00041763"/>
    </source>
</evidence>
<accession>A0A077WVY3</accession>
<protein>
    <recommendedName>
        <fullName evidence="9">Deoxycytidylate deaminase</fullName>
        <ecNumber evidence="7">3.5.4.12</ecNumber>
    </recommendedName>
    <alternativeName>
        <fullName evidence="8">dCMP deaminase</fullName>
    </alternativeName>
</protein>
<comment type="similarity">
    <text evidence="2">Belongs to the cytidine and deoxycytidylate deaminase family.</text>
</comment>
<gene>
    <name evidence="11" type="ORF">LRAMOSA03426</name>
</gene>
<reference evidence="11" key="1">
    <citation type="journal article" date="2014" name="Genome Announc.">
        <title>De novo whole-genome sequence and genome annotation of Lichtheimia ramosa.</title>
        <authorList>
            <person name="Linde J."/>
            <person name="Schwartze V."/>
            <person name="Binder U."/>
            <person name="Lass-Florl C."/>
            <person name="Voigt K."/>
            <person name="Horn F."/>
        </authorList>
    </citation>
    <scope>NUCLEOTIDE SEQUENCE</scope>
    <source>
        <strain evidence="11">JMRC FSU:6197</strain>
    </source>
</reference>
<dbReference type="SUPFAM" id="SSF52540">
    <property type="entry name" value="P-loop containing nucleoside triphosphate hydrolases"/>
    <property type="match status" value="1"/>
</dbReference>
<name>A0A077WVY3_9FUNG</name>
<keyword evidence="4" id="KW-0545">Nucleotide biosynthesis</keyword>
<dbReference type="InterPro" id="IPR016193">
    <property type="entry name" value="Cytidine_deaminase-like"/>
</dbReference>
<evidence type="ECO:0000256" key="5">
    <source>
        <dbReference type="ARBA" id="ARBA00022801"/>
    </source>
</evidence>
<dbReference type="PANTHER" id="PTHR11086">
    <property type="entry name" value="DEOXYCYTIDYLATE DEAMINASE-RELATED"/>
    <property type="match status" value="1"/>
</dbReference>
<keyword evidence="5" id="KW-0378">Hydrolase</keyword>
<dbReference type="PROSITE" id="PS51747">
    <property type="entry name" value="CYT_DCMP_DEAMINASES_2"/>
    <property type="match status" value="1"/>
</dbReference>
<dbReference type="InterPro" id="IPR027417">
    <property type="entry name" value="P-loop_NTPase"/>
</dbReference>
<dbReference type="GO" id="GO:0004132">
    <property type="term" value="F:dCMP deaminase activity"/>
    <property type="evidence" value="ECO:0007669"/>
    <property type="project" value="UniProtKB-EC"/>
</dbReference>
<evidence type="ECO:0000256" key="4">
    <source>
        <dbReference type="ARBA" id="ARBA00022727"/>
    </source>
</evidence>
<dbReference type="EMBL" id="LK023346">
    <property type="protein sequence ID" value="CDS11163.1"/>
    <property type="molecule type" value="Genomic_DNA"/>
</dbReference>
<dbReference type="Gene3D" id="3.40.140.10">
    <property type="entry name" value="Cytidine Deaminase, domain 2"/>
    <property type="match status" value="1"/>
</dbReference>
<dbReference type="SUPFAM" id="SSF53927">
    <property type="entry name" value="Cytidine deaminase-like"/>
    <property type="match status" value="1"/>
</dbReference>
<evidence type="ECO:0000256" key="6">
    <source>
        <dbReference type="ARBA" id="ARBA00022833"/>
    </source>
</evidence>
<dbReference type="InterPro" id="IPR016192">
    <property type="entry name" value="APOBEC/CMP_deaminase_Zn-bd"/>
</dbReference>
<dbReference type="FunFam" id="3.40.140.10:FF:000035">
    <property type="entry name" value="dCMP deaminase"/>
    <property type="match status" value="1"/>
</dbReference>
<dbReference type="InterPro" id="IPR002125">
    <property type="entry name" value="CMP_dCMP_dom"/>
</dbReference>
<keyword evidence="6" id="KW-0862">Zinc</keyword>
<dbReference type="GO" id="GO:0006231">
    <property type="term" value="P:dTMP biosynthetic process"/>
    <property type="evidence" value="ECO:0007669"/>
    <property type="project" value="EnsemblFungi"/>
</dbReference>
<sequence>MFIGIVGPRCSGKHTIAETLIQDYGFQMLRLESSRHADRPCHDNALTFPTFDTLLNHVTERWRENFVTCDIDAPCLESAQKRPFFLLVSVNAPISLRFQRYLGTYKETMSMEKFVQDDDAVMFYPQSDSASLHSIMATADVCITNTSINTCAFREQLLKLDLTNPERLRPSWDTYFMHLSDLAARRSNCMKRRVGCILVKDSRIVATGYNGTPRGLRNCNEGGCGRCNGNAPCGTGLDRCLCMHAEENALLEAGRSRVDFGHGVVLYCNTCPCLGCAIKIVQIGVKEVVYSKSYGMDEMTEKVFAEANVKLRQHSPPSMHVDFSQPNEVMAFTAISKDDTSTLSR</sequence>
<comment type="cofactor">
    <cofactor evidence="1">
        <name>Zn(2+)</name>
        <dbReference type="ChEBI" id="CHEBI:29105"/>
    </cofactor>
</comment>
<keyword evidence="3" id="KW-0479">Metal-binding</keyword>
<evidence type="ECO:0000313" key="11">
    <source>
        <dbReference type="EMBL" id="CDS11163.1"/>
    </source>
</evidence>
<dbReference type="CDD" id="cd01286">
    <property type="entry name" value="deoxycytidylate_deaminase"/>
    <property type="match status" value="1"/>
</dbReference>
<dbReference type="Pfam" id="PF00383">
    <property type="entry name" value="dCMP_cyt_deam_1"/>
    <property type="match status" value="1"/>
</dbReference>
<evidence type="ECO:0000256" key="2">
    <source>
        <dbReference type="ARBA" id="ARBA00006576"/>
    </source>
</evidence>
<dbReference type="OrthoDB" id="10063137at2759"/>
<dbReference type="Gene3D" id="3.40.50.300">
    <property type="entry name" value="P-loop containing nucleotide triphosphate hydrolases"/>
    <property type="match status" value="1"/>
</dbReference>
<dbReference type="InterPro" id="IPR015517">
    <property type="entry name" value="dCMP_deaminase-rel"/>
</dbReference>
<proteinExistence type="inferred from homology"/>
<dbReference type="InterPro" id="IPR035105">
    <property type="entry name" value="Deoxycytidylate_deaminase_dom"/>
</dbReference>
<dbReference type="PROSITE" id="PS00903">
    <property type="entry name" value="CYT_DCMP_DEAMINASES_1"/>
    <property type="match status" value="1"/>
</dbReference>
<evidence type="ECO:0000256" key="9">
    <source>
        <dbReference type="ARBA" id="ARBA00071582"/>
    </source>
</evidence>
<dbReference type="AlphaFoldDB" id="A0A077WVY3"/>
<dbReference type="GO" id="GO:0006226">
    <property type="term" value="P:dUMP biosynthetic process"/>
    <property type="evidence" value="ECO:0007669"/>
    <property type="project" value="EnsemblFungi"/>
</dbReference>